<evidence type="ECO:0000256" key="1">
    <source>
        <dbReference type="ARBA" id="ARBA00022490"/>
    </source>
</evidence>
<comment type="function">
    <text evidence="3">A probable RNA chaperone. Forms a complex with KhpB which binds to cellular RNA and controls its expression. Plays a role in peptidoglycan (PG) homeostasis and cell length regulation.</text>
</comment>
<gene>
    <name evidence="3" type="primary">khpA</name>
    <name evidence="4" type="ORF">HMPREF0872_01570</name>
</gene>
<evidence type="ECO:0000313" key="4">
    <source>
        <dbReference type="EMBL" id="KGF48306.1"/>
    </source>
</evidence>
<dbReference type="PANTHER" id="PTHR34654:SF1">
    <property type="entry name" value="RNA-BINDING PROTEIN KHPA"/>
    <property type="match status" value="1"/>
</dbReference>
<dbReference type="GO" id="GO:0003723">
    <property type="term" value="F:RNA binding"/>
    <property type="evidence" value="ECO:0007669"/>
    <property type="project" value="UniProtKB-UniRule"/>
</dbReference>
<comment type="subunit">
    <text evidence="3">Forms a complex with KhpB.</text>
</comment>
<keyword evidence="2 3" id="KW-0694">RNA-binding</keyword>
<keyword evidence="3" id="KW-0961">Cell wall biogenesis/degradation</keyword>
<dbReference type="GO" id="GO:0008360">
    <property type="term" value="P:regulation of cell shape"/>
    <property type="evidence" value="ECO:0007669"/>
    <property type="project" value="UniProtKB-KW"/>
</dbReference>
<dbReference type="PANTHER" id="PTHR34654">
    <property type="entry name" value="UPF0109 PROTEIN SCO5592"/>
    <property type="match status" value="1"/>
</dbReference>
<dbReference type="Pfam" id="PF13083">
    <property type="entry name" value="KH_KhpA-B"/>
    <property type="match status" value="1"/>
</dbReference>
<reference evidence="4 5" key="1">
    <citation type="submission" date="2014-07" db="EMBL/GenBank/DDBJ databases">
        <authorList>
            <person name="McCorrison J."/>
            <person name="Sanka R."/>
            <person name="Torralba M."/>
            <person name="Gillis M."/>
            <person name="Haft D.H."/>
            <person name="Methe B."/>
            <person name="Sutton G."/>
            <person name="Nelson K.E."/>
        </authorList>
    </citation>
    <scope>NUCLEOTIDE SEQUENCE [LARGE SCALE GENOMIC DNA]</scope>
    <source>
        <strain evidence="4 5">DNF00314</strain>
    </source>
</reference>
<dbReference type="GO" id="GO:0005737">
    <property type="term" value="C:cytoplasm"/>
    <property type="evidence" value="ECO:0007669"/>
    <property type="project" value="UniProtKB-SubCell"/>
</dbReference>
<dbReference type="GO" id="GO:0071555">
    <property type="term" value="P:cell wall organization"/>
    <property type="evidence" value="ECO:0007669"/>
    <property type="project" value="UniProtKB-KW"/>
</dbReference>
<organism evidence="4 5">
    <name type="scientific">Veillonella montpellierensis DNF00314</name>
    <dbReference type="NCBI Taxonomy" id="1401067"/>
    <lineage>
        <taxon>Bacteria</taxon>
        <taxon>Bacillati</taxon>
        <taxon>Bacillota</taxon>
        <taxon>Negativicutes</taxon>
        <taxon>Veillonellales</taxon>
        <taxon>Veillonellaceae</taxon>
        <taxon>Veillonella</taxon>
    </lineage>
</organism>
<dbReference type="GO" id="GO:0009252">
    <property type="term" value="P:peptidoglycan biosynthetic process"/>
    <property type="evidence" value="ECO:0007669"/>
    <property type="project" value="UniProtKB-UniRule"/>
</dbReference>
<dbReference type="eggNOG" id="COG1837">
    <property type="taxonomic scope" value="Bacteria"/>
</dbReference>
<proteinExistence type="inferred from homology"/>
<comment type="caution">
    <text evidence="4">The sequence shown here is derived from an EMBL/GenBank/DDBJ whole genome shotgun (WGS) entry which is preliminary data.</text>
</comment>
<keyword evidence="3" id="KW-0143">Chaperone</keyword>
<comment type="similarity">
    <text evidence="3">Belongs to the KhpA RNA-binding protein family.</text>
</comment>
<dbReference type="CDD" id="cd22533">
    <property type="entry name" value="KH-II_YlqC-like"/>
    <property type="match status" value="1"/>
</dbReference>
<sequence>MKELIILIAKSLVKQPDAVSVTMVQEGAVEVYKLHVAPEDMGKVIGKQGRIAKAIRVVIKAAAIKENKKISVDIV</sequence>
<evidence type="ECO:0000313" key="5">
    <source>
        <dbReference type="Proteomes" id="UP000029628"/>
    </source>
</evidence>
<accession>A0A096ANR3</accession>
<keyword evidence="1 3" id="KW-0963">Cytoplasm</keyword>
<dbReference type="InterPro" id="IPR015946">
    <property type="entry name" value="KH_dom-like_a/b"/>
</dbReference>
<evidence type="ECO:0000256" key="3">
    <source>
        <dbReference type="HAMAP-Rule" id="MF_00088"/>
    </source>
</evidence>
<dbReference type="HAMAP" id="MF_00088">
    <property type="entry name" value="KhpA"/>
    <property type="match status" value="1"/>
</dbReference>
<dbReference type="EMBL" id="JRNT01000005">
    <property type="protein sequence ID" value="KGF48306.1"/>
    <property type="molecule type" value="Genomic_DNA"/>
</dbReference>
<dbReference type="Proteomes" id="UP000029628">
    <property type="component" value="Unassembled WGS sequence"/>
</dbReference>
<keyword evidence="3" id="KW-0133">Cell shape</keyword>
<name>A0A096ANR3_9FIRM</name>
<dbReference type="Gene3D" id="3.30.300.20">
    <property type="match status" value="1"/>
</dbReference>
<comment type="subcellular location">
    <subcellularLocation>
        <location evidence="3">Cytoplasm</location>
    </subcellularLocation>
</comment>
<evidence type="ECO:0000256" key="2">
    <source>
        <dbReference type="ARBA" id="ARBA00022884"/>
    </source>
</evidence>
<keyword evidence="5" id="KW-1185">Reference proteome</keyword>
<dbReference type="AlphaFoldDB" id="A0A096ANR3"/>
<protein>
    <recommendedName>
        <fullName evidence="3">RNA-binding protein KhpA</fullName>
    </recommendedName>
    <alternativeName>
        <fullName evidence="3">KH-domain protein A</fullName>
    </alternativeName>
</protein>
<dbReference type="InterPro" id="IPR009019">
    <property type="entry name" value="KH_sf_prok-type"/>
</dbReference>
<dbReference type="RefSeq" id="WP_028257004.1">
    <property type="nucleotide sequence ID" value="NZ_JRNT01000005.1"/>
</dbReference>
<dbReference type="InterPro" id="IPR020627">
    <property type="entry name" value="KhpA"/>
</dbReference>
<dbReference type="SUPFAM" id="SSF54814">
    <property type="entry name" value="Prokaryotic type KH domain (KH-domain type II)"/>
    <property type="match status" value="1"/>
</dbReference>